<dbReference type="PANTHER" id="PTHR42844:SF1">
    <property type="entry name" value="DIHYDRONEOPTERIN ALDOLASE 1-RELATED"/>
    <property type="match status" value="1"/>
</dbReference>
<evidence type="ECO:0000259" key="8">
    <source>
        <dbReference type="SMART" id="SM00905"/>
    </source>
</evidence>
<proteinExistence type="inferred from homology"/>
<gene>
    <name evidence="9" type="ORF">Lyticum_00512</name>
</gene>
<comment type="similarity">
    <text evidence="3">Belongs to the DHNA family.</text>
</comment>
<dbReference type="Pfam" id="PF02152">
    <property type="entry name" value="FolB"/>
    <property type="match status" value="1"/>
</dbReference>
<evidence type="ECO:0000256" key="6">
    <source>
        <dbReference type="ARBA" id="ARBA00023239"/>
    </source>
</evidence>
<evidence type="ECO:0000313" key="10">
    <source>
        <dbReference type="Proteomes" id="UP001289135"/>
    </source>
</evidence>
<dbReference type="SUPFAM" id="SSF55620">
    <property type="entry name" value="Tetrahydrobiopterin biosynthesis enzymes-like"/>
    <property type="match status" value="1"/>
</dbReference>
<comment type="caution">
    <text evidence="9">The sequence shown here is derived from an EMBL/GenBank/DDBJ whole genome shotgun (WGS) entry which is preliminary data.</text>
</comment>
<evidence type="ECO:0000256" key="3">
    <source>
        <dbReference type="ARBA" id="ARBA00005708"/>
    </source>
</evidence>
<dbReference type="RefSeq" id="WP_322498768.1">
    <property type="nucleotide sequence ID" value="NZ_JARGYU010000002.1"/>
</dbReference>
<reference evidence="9" key="1">
    <citation type="submission" date="2023-02" db="EMBL/GenBank/DDBJ databases">
        <title>Host association and intracellularity evolved multiple times independently in the Rickettsiales.</title>
        <authorList>
            <person name="Castelli M."/>
            <person name="Nardi T."/>
            <person name="Gammuto L."/>
            <person name="Bellinzona G."/>
            <person name="Sabaneyeva E."/>
            <person name="Potekhin A."/>
            <person name="Serra V."/>
            <person name="Petroni G."/>
            <person name="Sassera D."/>
        </authorList>
    </citation>
    <scope>NUCLEOTIDE SEQUENCE</scope>
    <source>
        <strain evidence="9">USBL-36I1</strain>
    </source>
</reference>
<evidence type="ECO:0000313" key="9">
    <source>
        <dbReference type="EMBL" id="MDZ5761339.1"/>
    </source>
</evidence>
<dbReference type="GO" id="GO:0004150">
    <property type="term" value="F:dihydroneopterin aldolase activity"/>
    <property type="evidence" value="ECO:0007669"/>
    <property type="project" value="UniProtKB-EC"/>
</dbReference>
<dbReference type="AlphaFoldDB" id="A0AAE4VL13"/>
<dbReference type="InterPro" id="IPR006157">
    <property type="entry name" value="FolB_dom"/>
</dbReference>
<dbReference type="GO" id="GO:0005737">
    <property type="term" value="C:cytoplasm"/>
    <property type="evidence" value="ECO:0007669"/>
    <property type="project" value="TreeGrafter"/>
</dbReference>
<dbReference type="EC" id="4.1.2.25" evidence="4"/>
<comment type="catalytic activity">
    <reaction evidence="1">
        <text>7,8-dihydroneopterin = 6-hydroxymethyl-7,8-dihydropterin + glycolaldehyde</text>
        <dbReference type="Rhea" id="RHEA:10540"/>
        <dbReference type="ChEBI" id="CHEBI:17001"/>
        <dbReference type="ChEBI" id="CHEBI:17071"/>
        <dbReference type="ChEBI" id="CHEBI:44841"/>
        <dbReference type="EC" id="4.1.2.25"/>
    </reaction>
</comment>
<keyword evidence="5" id="KW-0289">Folate biosynthesis</keyword>
<sequence length="128" mass="14433">MLKISILDLRVLVYIGCTQEERSNPQMISINIDLSFDISLLGADTDRLEDTVCYASIAKIVRDFCETKSFNLIENLGKSIYEEIIRNTDIHKNLINKISIEIHKNSPIINSIAKGGIKLVYSRSSISD</sequence>
<dbReference type="PANTHER" id="PTHR42844">
    <property type="entry name" value="DIHYDRONEOPTERIN ALDOLASE 1-RELATED"/>
    <property type="match status" value="1"/>
</dbReference>
<evidence type="ECO:0000256" key="1">
    <source>
        <dbReference type="ARBA" id="ARBA00001353"/>
    </source>
</evidence>
<protein>
    <recommendedName>
        <fullName evidence="4">dihydroneopterin aldolase</fullName>
        <ecNumber evidence="4">4.1.2.25</ecNumber>
    </recommendedName>
    <alternativeName>
        <fullName evidence="7">7,8-dihydroneopterin aldolase</fullName>
    </alternativeName>
</protein>
<keyword evidence="6" id="KW-0456">Lyase</keyword>
<dbReference type="GO" id="GO:0046656">
    <property type="term" value="P:folic acid biosynthetic process"/>
    <property type="evidence" value="ECO:0007669"/>
    <property type="project" value="UniProtKB-KW"/>
</dbReference>
<name>A0AAE4VL13_9RICK</name>
<dbReference type="InterPro" id="IPR043133">
    <property type="entry name" value="GTP-CH-I_C/QueF"/>
</dbReference>
<feature type="domain" description="Dihydroneopterin aldolase/epimerase" evidence="8">
    <location>
        <begin position="4"/>
        <end position="121"/>
    </location>
</feature>
<evidence type="ECO:0000256" key="5">
    <source>
        <dbReference type="ARBA" id="ARBA00022909"/>
    </source>
</evidence>
<dbReference type="Proteomes" id="UP001289135">
    <property type="component" value="Unassembled WGS sequence"/>
</dbReference>
<evidence type="ECO:0000256" key="4">
    <source>
        <dbReference type="ARBA" id="ARBA00013043"/>
    </source>
</evidence>
<keyword evidence="10" id="KW-1185">Reference proteome</keyword>
<dbReference type="NCBIfam" id="TIGR00526">
    <property type="entry name" value="folB_dom"/>
    <property type="match status" value="1"/>
</dbReference>
<dbReference type="SMART" id="SM00905">
    <property type="entry name" value="FolB"/>
    <property type="match status" value="1"/>
</dbReference>
<evidence type="ECO:0000256" key="2">
    <source>
        <dbReference type="ARBA" id="ARBA00005013"/>
    </source>
</evidence>
<accession>A0AAE4VL13</accession>
<organism evidence="9 10">
    <name type="scientific">Lyticum sinuosum</name>
    <dbReference type="NCBI Taxonomy" id="1332059"/>
    <lineage>
        <taxon>Bacteria</taxon>
        <taxon>Pseudomonadati</taxon>
        <taxon>Pseudomonadota</taxon>
        <taxon>Alphaproteobacteria</taxon>
        <taxon>Rickettsiales</taxon>
        <taxon>Lyticum</taxon>
    </lineage>
</organism>
<dbReference type="EMBL" id="JARGYU010000002">
    <property type="protein sequence ID" value="MDZ5761339.1"/>
    <property type="molecule type" value="Genomic_DNA"/>
</dbReference>
<comment type="pathway">
    <text evidence="2">Cofactor biosynthesis; tetrahydrofolate biosynthesis; 2-amino-4-hydroxy-6-hydroxymethyl-7,8-dihydropteridine diphosphate from 7,8-dihydroneopterin triphosphate: step 3/4.</text>
</comment>
<dbReference type="Gene3D" id="3.30.1130.10">
    <property type="match status" value="1"/>
</dbReference>
<evidence type="ECO:0000256" key="7">
    <source>
        <dbReference type="ARBA" id="ARBA00032903"/>
    </source>
</evidence>
<dbReference type="InterPro" id="IPR006156">
    <property type="entry name" value="Dihydroneopterin_aldolase"/>
</dbReference>